<name>A0A1R3HCY4_9ROSI</name>
<dbReference type="InterPro" id="IPR041118">
    <property type="entry name" value="Rx_N"/>
</dbReference>
<keyword evidence="2" id="KW-0547">Nucleotide-binding</keyword>
<comment type="caution">
    <text evidence="5">The sequence shown here is derived from an EMBL/GenBank/DDBJ whole genome shotgun (WGS) entry which is preliminary data.</text>
</comment>
<evidence type="ECO:0000256" key="1">
    <source>
        <dbReference type="ARBA" id="ARBA00022737"/>
    </source>
</evidence>
<proteinExistence type="predicted"/>
<sequence>MADALLSAVANTILDNINSLWLQECGINGGLKTELERLHSTLTTIQAVLMDAEEKQWKSEAIKNWLKKLKDTAYDLDDILDDFATNTQRGSQVSTLISLPKQLLFRSKIAHKLKDIREKLDAIAGERSKFHLREGM</sequence>
<dbReference type="Proteomes" id="UP000187203">
    <property type="component" value="Unassembled WGS sequence"/>
</dbReference>
<evidence type="ECO:0000256" key="3">
    <source>
        <dbReference type="ARBA" id="ARBA00022821"/>
    </source>
</evidence>
<evidence type="ECO:0000313" key="5">
    <source>
        <dbReference type="EMBL" id="OMO68192.1"/>
    </source>
</evidence>
<dbReference type="InterPro" id="IPR038005">
    <property type="entry name" value="RX-like_CC"/>
</dbReference>
<reference evidence="6" key="1">
    <citation type="submission" date="2013-09" db="EMBL/GenBank/DDBJ databases">
        <title>Corchorus olitorius genome sequencing.</title>
        <authorList>
            <person name="Alam M."/>
            <person name="Haque M.S."/>
            <person name="Islam M.S."/>
            <person name="Emdad E.M."/>
            <person name="Islam M.M."/>
            <person name="Ahmed B."/>
            <person name="Halim A."/>
            <person name="Hossen Q.M.M."/>
            <person name="Hossain M.Z."/>
            <person name="Ahmed R."/>
            <person name="Khan M.M."/>
            <person name="Islam R."/>
            <person name="Rashid M.M."/>
            <person name="Khan S.A."/>
            <person name="Rahman M.S."/>
            <person name="Alam M."/>
            <person name="Yahiya A.S."/>
            <person name="Khan M.S."/>
            <person name="Azam M.S."/>
            <person name="Haque T."/>
            <person name="Lashkar M.Z.H."/>
            <person name="Akhand A.I."/>
            <person name="Morshed G."/>
            <person name="Roy S."/>
            <person name="Uddin K.S."/>
            <person name="Rabeya T."/>
            <person name="Hossain A.S."/>
            <person name="Chowdhury A."/>
            <person name="Snigdha A.R."/>
            <person name="Mortoza M.S."/>
            <person name="Matin S.A."/>
            <person name="Hoque S.M.E."/>
            <person name="Islam M.K."/>
            <person name="Roy D.K."/>
            <person name="Haider R."/>
            <person name="Moosa M.M."/>
            <person name="Elias S.M."/>
            <person name="Hasan A.M."/>
            <person name="Jahan S."/>
            <person name="Shafiuddin M."/>
            <person name="Mahmood N."/>
            <person name="Shommy N.S."/>
        </authorList>
    </citation>
    <scope>NUCLEOTIDE SEQUENCE [LARGE SCALE GENOMIC DNA]</scope>
    <source>
        <strain evidence="6">cv. O-4</strain>
    </source>
</reference>
<keyword evidence="6" id="KW-1185">Reference proteome</keyword>
<dbReference type="AlphaFoldDB" id="A0A1R3HCY4"/>
<dbReference type="Gene3D" id="1.20.5.4130">
    <property type="match status" value="1"/>
</dbReference>
<evidence type="ECO:0000313" key="6">
    <source>
        <dbReference type="Proteomes" id="UP000187203"/>
    </source>
</evidence>
<keyword evidence="3" id="KW-0611">Plant defense</keyword>
<gene>
    <name evidence="5" type="ORF">COLO4_29844</name>
</gene>
<dbReference type="PANTHER" id="PTHR19338">
    <property type="entry name" value="TRANSLOCASE OF INNER MITOCHONDRIAL MEMBRANE 13 HOMOLOG"/>
    <property type="match status" value="1"/>
</dbReference>
<dbReference type="Pfam" id="PF18052">
    <property type="entry name" value="Rx_N"/>
    <property type="match status" value="1"/>
</dbReference>
<dbReference type="STRING" id="93759.A0A1R3HCY4"/>
<protein>
    <submittedName>
        <fullName evidence="5">Leucine-rich repeat containing protein</fullName>
    </submittedName>
</protein>
<accession>A0A1R3HCY4</accession>
<keyword evidence="1" id="KW-0677">Repeat</keyword>
<dbReference type="CDD" id="cd14798">
    <property type="entry name" value="RX-CC_like"/>
    <property type="match status" value="1"/>
</dbReference>
<dbReference type="PANTHER" id="PTHR19338:SF37">
    <property type="entry name" value="DISEASE RESISTANCE PROTEIN RGA4"/>
    <property type="match status" value="1"/>
</dbReference>
<evidence type="ECO:0000259" key="4">
    <source>
        <dbReference type="Pfam" id="PF18052"/>
    </source>
</evidence>
<organism evidence="5 6">
    <name type="scientific">Corchorus olitorius</name>
    <dbReference type="NCBI Taxonomy" id="93759"/>
    <lineage>
        <taxon>Eukaryota</taxon>
        <taxon>Viridiplantae</taxon>
        <taxon>Streptophyta</taxon>
        <taxon>Embryophyta</taxon>
        <taxon>Tracheophyta</taxon>
        <taxon>Spermatophyta</taxon>
        <taxon>Magnoliopsida</taxon>
        <taxon>eudicotyledons</taxon>
        <taxon>Gunneridae</taxon>
        <taxon>Pentapetalae</taxon>
        <taxon>rosids</taxon>
        <taxon>malvids</taxon>
        <taxon>Malvales</taxon>
        <taxon>Malvaceae</taxon>
        <taxon>Grewioideae</taxon>
        <taxon>Apeibeae</taxon>
        <taxon>Corchorus</taxon>
    </lineage>
</organism>
<evidence type="ECO:0000256" key="2">
    <source>
        <dbReference type="ARBA" id="ARBA00022741"/>
    </source>
</evidence>
<dbReference type="GO" id="GO:0006952">
    <property type="term" value="P:defense response"/>
    <property type="evidence" value="ECO:0007669"/>
    <property type="project" value="UniProtKB-KW"/>
</dbReference>
<dbReference type="GO" id="GO:0000166">
    <property type="term" value="F:nucleotide binding"/>
    <property type="evidence" value="ECO:0007669"/>
    <property type="project" value="UniProtKB-KW"/>
</dbReference>
<dbReference type="OrthoDB" id="1933539at2759"/>
<feature type="domain" description="Disease resistance N-terminal" evidence="4">
    <location>
        <begin position="11"/>
        <end position="92"/>
    </location>
</feature>
<dbReference type="EMBL" id="AWUE01020410">
    <property type="protein sequence ID" value="OMO68192.1"/>
    <property type="molecule type" value="Genomic_DNA"/>
</dbReference>